<organism evidence="2 3">
    <name type="scientific">Gigaspora margarita</name>
    <dbReference type="NCBI Taxonomy" id="4874"/>
    <lineage>
        <taxon>Eukaryota</taxon>
        <taxon>Fungi</taxon>
        <taxon>Fungi incertae sedis</taxon>
        <taxon>Mucoromycota</taxon>
        <taxon>Glomeromycotina</taxon>
        <taxon>Glomeromycetes</taxon>
        <taxon>Diversisporales</taxon>
        <taxon>Gigasporaceae</taxon>
        <taxon>Gigaspora</taxon>
    </lineage>
</organism>
<feature type="compositionally biased region" description="Low complexity" evidence="1">
    <location>
        <begin position="55"/>
        <end position="80"/>
    </location>
</feature>
<dbReference type="Proteomes" id="UP000439903">
    <property type="component" value="Unassembled WGS sequence"/>
</dbReference>
<accession>A0A8H3XML5</accession>
<feature type="region of interest" description="Disordered" evidence="1">
    <location>
        <begin position="35"/>
        <end position="81"/>
    </location>
</feature>
<gene>
    <name evidence="2" type="ORF">F8M41_024645</name>
</gene>
<evidence type="ECO:0000256" key="1">
    <source>
        <dbReference type="SAM" id="MobiDB-lite"/>
    </source>
</evidence>
<dbReference type="AlphaFoldDB" id="A0A8H3XML5"/>
<sequence length="106" mass="11744">MKEPSEQTLLSLPPLTEDDILSITHSSAFSKYNKFTETSELSRKKRQTSNSTIVPTSSNTPAPTSLNTPTPTSSNTLAPTKPLRANASYIQFFFEDDEVDNTTRQC</sequence>
<name>A0A8H3XML5_GIGMA</name>
<reference evidence="2 3" key="1">
    <citation type="journal article" date="2019" name="Environ. Microbiol.">
        <title>At the nexus of three kingdoms: the genome of the mycorrhizal fungus Gigaspora margarita provides insights into plant, endobacterial and fungal interactions.</title>
        <authorList>
            <person name="Venice F."/>
            <person name="Ghignone S."/>
            <person name="Salvioli di Fossalunga A."/>
            <person name="Amselem J."/>
            <person name="Novero M."/>
            <person name="Xianan X."/>
            <person name="Sedzielewska Toro K."/>
            <person name="Morin E."/>
            <person name="Lipzen A."/>
            <person name="Grigoriev I.V."/>
            <person name="Henrissat B."/>
            <person name="Martin F.M."/>
            <person name="Bonfante P."/>
        </authorList>
    </citation>
    <scope>NUCLEOTIDE SEQUENCE [LARGE SCALE GENOMIC DNA]</scope>
    <source>
        <strain evidence="2 3">BEG34</strain>
    </source>
</reference>
<evidence type="ECO:0000313" key="3">
    <source>
        <dbReference type="Proteomes" id="UP000439903"/>
    </source>
</evidence>
<protein>
    <submittedName>
        <fullName evidence="2">Uncharacterized protein</fullName>
    </submittedName>
</protein>
<comment type="caution">
    <text evidence="2">The sequence shown here is derived from an EMBL/GenBank/DDBJ whole genome shotgun (WGS) entry which is preliminary data.</text>
</comment>
<keyword evidence="3" id="KW-1185">Reference proteome</keyword>
<dbReference type="EMBL" id="WTPW01000848">
    <property type="protein sequence ID" value="KAF0474827.1"/>
    <property type="molecule type" value="Genomic_DNA"/>
</dbReference>
<proteinExistence type="predicted"/>
<evidence type="ECO:0000313" key="2">
    <source>
        <dbReference type="EMBL" id="KAF0474827.1"/>
    </source>
</evidence>